<gene>
    <name evidence="3" type="primary">Foxred2</name>
</gene>
<dbReference type="PRINTS" id="PR00368">
    <property type="entry name" value="FADPNR"/>
</dbReference>
<dbReference type="FunFam" id="3.50.50.60:FF:000521">
    <property type="entry name" value="FAD dependent oxidoreductase domain containing 2"/>
    <property type="match status" value="1"/>
</dbReference>
<evidence type="ECO:0000256" key="2">
    <source>
        <dbReference type="SAM" id="SignalP"/>
    </source>
</evidence>
<protein>
    <submittedName>
        <fullName evidence="3">FAD-dependent oxidoreductase domain-containing protein 2-like</fullName>
    </submittedName>
</protein>
<dbReference type="Pfam" id="PF13738">
    <property type="entry name" value="Pyr_redox_3"/>
    <property type="match status" value="1"/>
</dbReference>
<dbReference type="AlphaFoldDB" id="A0A6F9DDM3"/>
<evidence type="ECO:0000256" key="1">
    <source>
        <dbReference type="ARBA" id="ARBA00023002"/>
    </source>
</evidence>
<feature type="chain" id="PRO_5026061541" evidence="2">
    <location>
        <begin position="20"/>
        <end position="642"/>
    </location>
</feature>
<accession>A0A6F9DDM3</accession>
<reference evidence="3" key="1">
    <citation type="submission" date="2020-04" db="EMBL/GenBank/DDBJ databases">
        <authorList>
            <person name="Neveu A P."/>
        </authorList>
    </citation>
    <scope>NUCLEOTIDE SEQUENCE</scope>
    <source>
        <tissue evidence="3">Whole embryo</tissue>
    </source>
</reference>
<dbReference type="Gene3D" id="3.50.50.60">
    <property type="entry name" value="FAD/NAD(P)-binding domain"/>
    <property type="match status" value="2"/>
</dbReference>
<dbReference type="InterPro" id="IPR050982">
    <property type="entry name" value="Auxin_biosynth/cation_transpt"/>
</dbReference>
<dbReference type="GO" id="GO:0005788">
    <property type="term" value="C:endoplasmic reticulum lumen"/>
    <property type="evidence" value="ECO:0007669"/>
    <property type="project" value="TreeGrafter"/>
</dbReference>
<proteinExistence type="evidence at transcript level"/>
<keyword evidence="1" id="KW-0560">Oxidoreductase</keyword>
<dbReference type="GO" id="GO:0036503">
    <property type="term" value="P:ERAD pathway"/>
    <property type="evidence" value="ECO:0007669"/>
    <property type="project" value="TreeGrafter"/>
</dbReference>
<evidence type="ECO:0000313" key="3">
    <source>
        <dbReference type="EMBL" id="CAB3246962.1"/>
    </source>
</evidence>
<organism evidence="3">
    <name type="scientific">Phallusia mammillata</name>
    <dbReference type="NCBI Taxonomy" id="59560"/>
    <lineage>
        <taxon>Eukaryota</taxon>
        <taxon>Metazoa</taxon>
        <taxon>Chordata</taxon>
        <taxon>Tunicata</taxon>
        <taxon>Ascidiacea</taxon>
        <taxon>Phlebobranchia</taxon>
        <taxon>Ascidiidae</taxon>
        <taxon>Phallusia</taxon>
    </lineage>
</organism>
<name>A0A6F9DDM3_9ASCI</name>
<dbReference type="EMBL" id="LR785258">
    <property type="protein sequence ID" value="CAB3246962.1"/>
    <property type="molecule type" value="mRNA"/>
</dbReference>
<dbReference type="PANTHER" id="PTHR43539">
    <property type="entry name" value="FLAVIN-BINDING MONOOXYGENASE-LIKE PROTEIN (AFU_ORTHOLOGUE AFUA_4G09220)"/>
    <property type="match status" value="1"/>
</dbReference>
<feature type="signal peptide" evidence="2">
    <location>
        <begin position="1"/>
        <end position="19"/>
    </location>
</feature>
<dbReference type="GO" id="GO:0050660">
    <property type="term" value="F:flavin adenine dinucleotide binding"/>
    <property type="evidence" value="ECO:0007669"/>
    <property type="project" value="TreeGrafter"/>
</dbReference>
<dbReference type="PANTHER" id="PTHR43539:SF23">
    <property type="entry name" value="FAD-DEPENDENT OXIDOREDUCTASE DOMAIN-CONTAINING PROTEIN 2"/>
    <property type="match status" value="1"/>
</dbReference>
<dbReference type="SUPFAM" id="SSF51905">
    <property type="entry name" value="FAD/NAD(P)-binding domain"/>
    <property type="match status" value="1"/>
</dbReference>
<dbReference type="GO" id="GO:0004497">
    <property type="term" value="F:monooxygenase activity"/>
    <property type="evidence" value="ECO:0007669"/>
    <property type="project" value="TreeGrafter"/>
</dbReference>
<keyword evidence="2" id="KW-0732">Signal</keyword>
<sequence>MNILVLVSVLSVAISSAWAEMDPTDNTDTPNFHKYCIIGAGPGGLQIAYFMQHAQRDYIVFEKGHGAGTFYNKYPIHRQLISINKRNTGKTNKEFNMRHDWNSLLSHDESLQMTKYSKVFFPPADVLVKYLNDYMTKLNLNVQVNTTISNLLKRKDKNFEMYDQRGTKYTCQYMVIATGIASPNKPEFSGWELSEGYEDLSIDVDDFEKQSVLILGRGNSAFETAQHIMGSTNVIHMMARSRVKLSWATHYVGDLRAVNNGLLDTYQLKSLDGLFEGSVSDIQLKKSQIDGRLYVDNFGNSTIPGGEIVGAVDNDALREGYDRVIRCLGFLFDHSLFHPSMKVRSAGEGGEKYPRINFIYEAVDVKGMFFAGTNTHSLDFKRSAGGFIHGYRYTAKSLHNILEWRHFRVPWPSVYFENLQDLIPHMHKRVNEGSGIYQMFGVLCDVVIYNEDKTAATYLEAFPCALACKLPKVSGHKAPGAVMFMVMEYGKNFSGAGKDTFHEDRAQGSPNEAHRSNFLHPVFYHYDKLFNQETFIAKPEKWVLPVPDHIHHLVEDFTTKFDGMQTHILQTRRFIETTTGQDLRHFYGPQCLALALTSTSLPYGCQQRTDDGSASFIDFSNETKERFSDMSAHLLPFVAMLK</sequence>
<dbReference type="InterPro" id="IPR036188">
    <property type="entry name" value="FAD/NAD-bd_sf"/>
</dbReference>